<keyword evidence="1" id="KW-0413">Isomerase</keyword>
<reference evidence="1 2" key="1">
    <citation type="journal article" date="2018" name="Nat. Genet.">
        <title>Extensive intraspecific gene order and gene structural variations between Mo17 and other maize genomes.</title>
        <authorList>
            <person name="Sun S."/>
            <person name="Zhou Y."/>
            <person name="Chen J."/>
            <person name="Shi J."/>
            <person name="Zhao H."/>
            <person name="Zhao H."/>
            <person name="Song W."/>
            <person name="Zhang M."/>
            <person name="Cui Y."/>
            <person name="Dong X."/>
            <person name="Liu H."/>
            <person name="Ma X."/>
            <person name="Jiao Y."/>
            <person name="Wang B."/>
            <person name="Wei X."/>
            <person name="Stein J.C."/>
            <person name="Glaubitz J.C."/>
            <person name="Lu F."/>
            <person name="Yu G."/>
            <person name="Liang C."/>
            <person name="Fengler K."/>
            <person name="Li B."/>
            <person name="Rafalski A."/>
            <person name="Schnable P.S."/>
            <person name="Ware D.H."/>
            <person name="Buckler E.S."/>
            <person name="Lai J."/>
        </authorList>
    </citation>
    <scope>NUCLEOTIDE SEQUENCE [LARGE SCALE GENOMIC DNA]</scope>
    <source>
        <strain evidence="2">cv. Missouri 17</strain>
        <tissue evidence="1">Seedling</tissue>
    </source>
</reference>
<dbReference type="GO" id="GO:0003917">
    <property type="term" value="F:DNA topoisomerase type I (single strand cut, ATP-independent) activity"/>
    <property type="evidence" value="ECO:0007669"/>
    <property type="project" value="InterPro"/>
</dbReference>
<dbReference type="SUPFAM" id="SSF56741">
    <property type="entry name" value="Eukaryotic DNA topoisomerase I, N-terminal DNA-binding fragment"/>
    <property type="match status" value="1"/>
</dbReference>
<accession>A0A3L6DAV4</accession>
<dbReference type="PANTHER" id="PTHR10290:SF23">
    <property type="entry name" value="DNA TOPOISOMERASE 1 BETA"/>
    <property type="match status" value="1"/>
</dbReference>
<dbReference type="AlphaFoldDB" id="A0A3L6DAV4"/>
<protein>
    <submittedName>
        <fullName evidence="1">DNA topoisomerase 1 beta</fullName>
    </submittedName>
</protein>
<proteinExistence type="predicted"/>
<dbReference type="InterPro" id="IPR036202">
    <property type="entry name" value="TopoI_DNA-bd_euk_N_sf"/>
</dbReference>
<dbReference type="InterPro" id="IPR051062">
    <property type="entry name" value="Topoisomerase_IB"/>
</dbReference>
<gene>
    <name evidence="1" type="primary">TOP1B_3</name>
    <name evidence="1" type="ORF">Zm00014a_003015</name>
</gene>
<comment type="caution">
    <text evidence="1">The sequence shown here is derived from an EMBL/GenBank/DDBJ whole genome shotgun (WGS) entry which is preliminary data.</text>
</comment>
<dbReference type="EMBL" id="NCVQ01000019">
    <property type="protein sequence ID" value="PWZ04751.1"/>
    <property type="molecule type" value="Genomic_DNA"/>
</dbReference>
<evidence type="ECO:0000313" key="2">
    <source>
        <dbReference type="Proteomes" id="UP000251960"/>
    </source>
</evidence>
<dbReference type="GO" id="GO:0003677">
    <property type="term" value="F:DNA binding"/>
    <property type="evidence" value="ECO:0007669"/>
    <property type="project" value="InterPro"/>
</dbReference>
<name>A0A3L6DAV4_MAIZE</name>
<dbReference type="PROSITE" id="PS51257">
    <property type="entry name" value="PROKAR_LIPOPROTEIN"/>
    <property type="match status" value="1"/>
</dbReference>
<evidence type="ECO:0000313" key="1">
    <source>
        <dbReference type="EMBL" id="PWZ04751.1"/>
    </source>
</evidence>
<dbReference type="GO" id="GO:0006265">
    <property type="term" value="P:DNA topological change"/>
    <property type="evidence" value="ECO:0007669"/>
    <property type="project" value="InterPro"/>
</dbReference>
<dbReference type="PANTHER" id="PTHR10290">
    <property type="entry name" value="DNA TOPOISOMERASE I"/>
    <property type="match status" value="1"/>
</dbReference>
<dbReference type="GO" id="GO:0005694">
    <property type="term" value="C:chromosome"/>
    <property type="evidence" value="ECO:0007669"/>
    <property type="project" value="InterPro"/>
</dbReference>
<organism evidence="1 2">
    <name type="scientific">Zea mays</name>
    <name type="common">Maize</name>
    <dbReference type="NCBI Taxonomy" id="4577"/>
    <lineage>
        <taxon>Eukaryota</taxon>
        <taxon>Viridiplantae</taxon>
        <taxon>Streptophyta</taxon>
        <taxon>Embryophyta</taxon>
        <taxon>Tracheophyta</taxon>
        <taxon>Spermatophyta</taxon>
        <taxon>Magnoliopsida</taxon>
        <taxon>Liliopsida</taxon>
        <taxon>Poales</taxon>
        <taxon>Poaceae</taxon>
        <taxon>PACMAD clade</taxon>
        <taxon>Panicoideae</taxon>
        <taxon>Andropogonodae</taxon>
        <taxon>Andropogoneae</taxon>
        <taxon>Tripsacinae</taxon>
        <taxon>Zea</taxon>
    </lineage>
</organism>
<sequence length="384" mass="43189">MPPRTLSGGQEPPTVSTAALQLMLHNSHSAAASCSLLFSSIPHSRYSPLLGLFCSPQCSNELRRSCITSLRDLHSSLAGRGFVLASQSPQRMNMGGETTCRGGKETLCLRLRRSWGGCRTHFWSHALRASTYDFICFHILISLYEVRSRSIDYKCQKHDFDELRLKVDKVGRINGHGYSCGCPKCHSHSFFDNCCSHLKILHTIELDKSYPQDIFQAGRAKMGKLNRHILLSDITINIGKGAPVFECPLLGERNDPVNQKDLKYVFLVASSSLKRRSAREKYEKSRKLKVDNNEDVEMVEKVPKAIIRYAKFLAGLSEEKECNGATMRTMLPTKQDMTKVRIIADIVMEENSKGGLLGHHTFLEYEVAFVVTRNILLPGMMFAL</sequence>
<dbReference type="Proteomes" id="UP000251960">
    <property type="component" value="Unassembled WGS sequence"/>
</dbReference>